<sequence>MANLSPIVSEFETDVHGGDQRADGAGTGPQRSGDRADEVREALTGGRCVRT</sequence>
<dbReference type="Proteomes" id="UP000307241">
    <property type="component" value="Plasmid PP2"/>
</dbReference>
<organism evidence="2 3">
    <name type="scientific">Pseudomonas syringae group genomosp. 3</name>
    <dbReference type="NCBI Taxonomy" id="251701"/>
    <lineage>
        <taxon>Bacteria</taxon>
        <taxon>Pseudomonadati</taxon>
        <taxon>Pseudomonadota</taxon>
        <taxon>Gammaproteobacteria</taxon>
        <taxon>Pseudomonadales</taxon>
        <taxon>Pseudomonadaceae</taxon>
        <taxon>Pseudomonas</taxon>
    </lineage>
</organism>
<name>A0A330JXD0_9PSED</name>
<feature type="compositionally biased region" description="Basic and acidic residues" evidence="1">
    <location>
        <begin position="32"/>
        <end position="41"/>
    </location>
</feature>
<protein>
    <submittedName>
        <fullName evidence="2">Uncharacterized protein</fullName>
    </submittedName>
</protein>
<feature type="region of interest" description="Disordered" evidence="1">
    <location>
        <begin position="1"/>
        <end position="51"/>
    </location>
</feature>
<reference evidence="3" key="1">
    <citation type="submission" date="2018-02" db="EMBL/GenBank/DDBJ databases">
        <authorList>
            <person name="Blom J."/>
        </authorList>
    </citation>
    <scope>NUCLEOTIDE SEQUENCE [LARGE SCALE GENOMIC DNA]</scope>
    <source>
        <strain evidence="3">CFBP 3800</strain>
        <plasmid evidence="3">pp2</plasmid>
    </source>
</reference>
<dbReference type="EMBL" id="LT985191">
    <property type="protein sequence ID" value="SPD89716.1"/>
    <property type="molecule type" value="Genomic_DNA"/>
</dbReference>
<accession>A0A330JXD0</accession>
<proteinExistence type="predicted"/>
<feature type="compositionally biased region" description="Basic and acidic residues" evidence="1">
    <location>
        <begin position="13"/>
        <end position="22"/>
    </location>
</feature>
<keyword evidence="2" id="KW-0614">Plasmid</keyword>
<evidence type="ECO:0000313" key="3">
    <source>
        <dbReference type="Proteomes" id="UP000307241"/>
    </source>
</evidence>
<evidence type="ECO:0000256" key="1">
    <source>
        <dbReference type="SAM" id="MobiDB-lite"/>
    </source>
</evidence>
<geneLocation type="plasmid" evidence="3">
    <name>pp2</name>
</geneLocation>
<evidence type="ECO:0000313" key="2">
    <source>
        <dbReference type="EMBL" id="SPD89716.1"/>
    </source>
</evidence>
<dbReference type="AlphaFoldDB" id="A0A330JXD0"/>
<gene>
    <name evidence="2" type="ORF">PSCFBP3800_P200080</name>
</gene>